<evidence type="ECO:0000256" key="3">
    <source>
        <dbReference type="ARBA" id="ARBA00022691"/>
    </source>
</evidence>
<evidence type="ECO:0000256" key="4">
    <source>
        <dbReference type="ARBA" id="ARBA00022694"/>
    </source>
</evidence>
<dbReference type="PROSITE" id="PS01230">
    <property type="entry name" value="TRMA_1"/>
    <property type="match status" value="1"/>
</dbReference>
<dbReference type="Pfam" id="PF05958">
    <property type="entry name" value="tRNA_U5-meth_tr"/>
    <property type="match status" value="1"/>
</dbReference>
<dbReference type="CDD" id="cd02440">
    <property type="entry name" value="AdoMet_MTases"/>
    <property type="match status" value="1"/>
</dbReference>
<dbReference type="GO" id="GO:0030697">
    <property type="term" value="F:tRNA (uracil(54)-C5)-methyltransferase activity, S-adenosyl methionine-dependent"/>
    <property type="evidence" value="ECO:0007669"/>
    <property type="project" value="InterPro"/>
</dbReference>
<dbReference type="Gene3D" id="3.40.50.150">
    <property type="entry name" value="Vaccinia Virus protein VP39"/>
    <property type="match status" value="1"/>
</dbReference>
<feature type="region of interest" description="Disordered" evidence="7">
    <location>
        <begin position="1"/>
        <end position="21"/>
    </location>
</feature>
<dbReference type="InterPro" id="IPR011869">
    <property type="entry name" value="TrmA_MeTrfase"/>
</dbReference>
<dbReference type="Gene3D" id="2.40.50.1070">
    <property type="match status" value="1"/>
</dbReference>
<dbReference type="NCBIfam" id="TIGR02143">
    <property type="entry name" value="trmA_only"/>
    <property type="match status" value="1"/>
</dbReference>
<dbReference type="GO" id="GO:0032259">
    <property type="term" value="P:methylation"/>
    <property type="evidence" value="ECO:0007669"/>
    <property type="project" value="UniProtKB-KW"/>
</dbReference>
<dbReference type="InterPro" id="IPR029063">
    <property type="entry name" value="SAM-dependent_MTases_sf"/>
</dbReference>
<evidence type="ECO:0000313" key="9">
    <source>
        <dbReference type="EMBL" id="CAH0375068.1"/>
    </source>
</evidence>
<feature type="active site" evidence="6">
    <location>
        <position position="374"/>
    </location>
</feature>
<protein>
    <submittedName>
        <fullName evidence="8">Uncharacterized protein</fullName>
    </submittedName>
</protein>
<dbReference type="OrthoDB" id="10250660at2759"/>
<evidence type="ECO:0000256" key="1">
    <source>
        <dbReference type="ARBA" id="ARBA00022603"/>
    </source>
</evidence>
<proteinExistence type="inferred from homology"/>
<dbReference type="GO" id="GO:0000049">
    <property type="term" value="F:tRNA binding"/>
    <property type="evidence" value="ECO:0007669"/>
    <property type="project" value="TreeGrafter"/>
</dbReference>
<evidence type="ECO:0000313" key="10">
    <source>
        <dbReference type="Proteomes" id="UP000789595"/>
    </source>
</evidence>
<evidence type="ECO:0000256" key="6">
    <source>
        <dbReference type="PROSITE-ProRule" id="PRU10015"/>
    </source>
</evidence>
<dbReference type="PANTHER" id="PTHR47790">
    <property type="entry name" value="TRNA/TMRNA (URACIL-C(5))-METHYLTRANSFERASE"/>
    <property type="match status" value="1"/>
</dbReference>
<dbReference type="PROSITE" id="PS51687">
    <property type="entry name" value="SAM_MT_RNA_M5U"/>
    <property type="match status" value="1"/>
</dbReference>
<keyword evidence="10" id="KW-1185">Reference proteome</keyword>
<reference evidence="8" key="1">
    <citation type="submission" date="2021-01" db="EMBL/GenBank/DDBJ databases">
        <authorList>
            <person name="Corre E."/>
            <person name="Pelletier E."/>
            <person name="Niang G."/>
            <person name="Scheremetjew M."/>
            <person name="Finn R."/>
            <person name="Kale V."/>
            <person name="Holt S."/>
            <person name="Cochrane G."/>
            <person name="Meng A."/>
            <person name="Brown T."/>
            <person name="Cohen L."/>
        </authorList>
    </citation>
    <scope>NUCLEOTIDE SEQUENCE</scope>
    <source>
        <strain evidence="8">CCMP1756</strain>
    </source>
</reference>
<feature type="compositionally biased region" description="Basic residues" evidence="7">
    <location>
        <begin position="430"/>
        <end position="446"/>
    </location>
</feature>
<sequence>MGKRKKTPSKSSQPSSIKSQAMTDANALKLTRCHTEEYDSQLQQKVDAVKALIPQAKDAAWEVHASPKTAFRLRCNFQVWHEAEGEKLHYVMYDGDNEKRTPLRVVDFPRGCAETQRLMPLVLDALRGDDVLRDKCHEVRFHTTLRGSSVVVLVYNRPIDNDKNWKTKAEKLAKELKVVLVGRSSKFRITLNGDAPRVREKLRIAGKDVNLYQLEGEFSQPNGRVCEKMVTWAARGGVRASSPHNAVDAQVERTQSSKNDLLELYCGNGNFTIPMSRNFRKVLATEVSKANTECARENLTANQVKNVQFARLNAKETADALQPDARPFKRLTEAAVDLSSLKLETLFVDPPRAGLEPAAIGLARSFDTVVYVSCNPETLADDVEQLSHTHDITHAAVFDQFPYTRHCEAGVLLKKRSGVDLSTVPEPRAREKKKSKRYAGKRKGKGKGGGQAKKGKVEEAASGGDSGCAVS</sequence>
<keyword evidence="4" id="KW-0819">tRNA processing</keyword>
<dbReference type="InterPro" id="IPR010280">
    <property type="entry name" value="U5_MeTrfase_fam"/>
</dbReference>
<evidence type="ECO:0000256" key="2">
    <source>
        <dbReference type="ARBA" id="ARBA00022679"/>
    </source>
</evidence>
<dbReference type="HAMAP" id="MF_01011">
    <property type="entry name" value="RNA_methyltr_TrmA"/>
    <property type="match status" value="1"/>
</dbReference>
<feature type="active site" description="Nucleophile" evidence="5">
    <location>
        <position position="374"/>
    </location>
</feature>
<feature type="binding site" evidence="5">
    <location>
        <position position="220"/>
    </location>
    <ligand>
        <name>S-adenosyl-L-methionine</name>
        <dbReference type="ChEBI" id="CHEBI:59789"/>
    </ligand>
</feature>
<dbReference type="Proteomes" id="UP000789595">
    <property type="component" value="Unassembled WGS sequence"/>
</dbReference>
<name>A0A7S4A4D1_9STRA</name>
<feature type="binding site" evidence="5">
    <location>
        <position position="349"/>
    </location>
    <ligand>
        <name>S-adenosyl-L-methionine</name>
        <dbReference type="ChEBI" id="CHEBI:59789"/>
    </ligand>
</feature>
<dbReference type="InterPro" id="IPR030390">
    <property type="entry name" value="MeTrfase_TrmA_AS"/>
</dbReference>
<dbReference type="GO" id="GO:0019843">
    <property type="term" value="F:rRNA binding"/>
    <property type="evidence" value="ECO:0007669"/>
    <property type="project" value="TreeGrafter"/>
</dbReference>
<dbReference type="PANTHER" id="PTHR47790:SF2">
    <property type="entry name" value="TRNA_TMRNA (URACIL-C(5))-METHYLTRANSFERASE"/>
    <property type="match status" value="1"/>
</dbReference>
<evidence type="ECO:0000256" key="7">
    <source>
        <dbReference type="SAM" id="MobiDB-lite"/>
    </source>
</evidence>
<feature type="binding site" evidence="5">
    <location>
        <position position="286"/>
    </location>
    <ligand>
        <name>S-adenosyl-L-methionine</name>
        <dbReference type="ChEBI" id="CHEBI:59789"/>
    </ligand>
</feature>
<dbReference type="SUPFAM" id="SSF53335">
    <property type="entry name" value="S-adenosyl-L-methionine-dependent methyltransferases"/>
    <property type="match status" value="1"/>
</dbReference>
<comment type="similarity">
    <text evidence="5">Belongs to the class I-like SAM-binding methyltransferase superfamily. RNA M5U methyltransferase family.</text>
</comment>
<keyword evidence="3 5" id="KW-0949">S-adenosyl-L-methionine</keyword>
<accession>A0A7S4A4D1</accession>
<feature type="binding site" evidence="5">
    <location>
        <position position="265"/>
    </location>
    <ligand>
        <name>S-adenosyl-L-methionine</name>
        <dbReference type="ChEBI" id="CHEBI:59789"/>
    </ligand>
</feature>
<dbReference type="GO" id="GO:0005829">
    <property type="term" value="C:cytosol"/>
    <property type="evidence" value="ECO:0007669"/>
    <property type="project" value="TreeGrafter"/>
</dbReference>
<reference evidence="9" key="2">
    <citation type="submission" date="2021-11" db="EMBL/GenBank/DDBJ databases">
        <authorList>
            <consortium name="Genoscope - CEA"/>
            <person name="William W."/>
        </authorList>
    </citation>
    <scope>NUCLEOTIDE SEQUENCE</scope>
</reference>
<dbReference type="GO" id="GO:0008033">
    <property type="term" value="P:tRNA processing"/>
    <property type="evidence" value="ECO:0007669"/>
    <property type="project" value="UniProtKB-KW"/>
</dbReference>
<dbReference type="AlphaFoldDB" id="A0A7S4A4D1"/>
<dbReference type="EMBL" id="CAKKNE010000004">
    <property type="protein sequence ID" value="CAH0375068.1"/>
    <property type="molecule type" value="Genomic_DNA"/>
</dbReference>
<organism evidence="8">
    <name type="scientific">Pelagomonas calceolata</name>
    <dbReference type="NCBI Taxonomy" id="35677"/>
    <lineage>
        <taxon>Eukaryota</taxon>
        <taxon>Sar</taxon>
        <taxon>Stramenopiles</taxon>
        <taxon>Ochrophyta</taxon>
        <taxon>Pelagophyceae</taxon>
        <taxon>Pelagomonadales</taxon>
        <taxon>Pelagomonadaceae</taxon>
        <taxon>Pelagomonas</taxon>
    </lineage>
</organism>
<feature type="compositionally biased region" description="Low complexity" evidence="7">
    <location>
        <begin position="9"/>
        <end position="20"/>
    </location>
</feature>
<feature type="region of interest" description="Disordered" evidence="7">
    <location>
        <begin position="423"/>
        <end position="471"/>
    </location>
</feature>
<keyword evidence="1 5" id="KW-0489">Methyltransferase</keyword>
<gene>
    <name evidence="8" type="ORF">PCAL00307_LOCUS18590</name>
    <name evidence="9" type="ORF">PECAL_4P23890</name>
</gene>
<evidence type="ECO:0000313" key="8">
    <source>
        <dbReference type="EMBL" id="CAE0703143.1"/>
    </source>
</evidence>
<dbReference type="EMBL" id="HBIW01021573">
    <property type="protein sequence ID" value="CAE0703143.1"/>
    <property type="molecule type" value="Transcribed_RNA"/>
</dbReference>
<evidence type="ECO:0000256" key="5">
    <source>
        <dbReference type="PROSITE-ProRule" id="PRU01024"/>
    </source>
</evidence>
<keyword evidence="2 5" id="KW-0808">Transferase</keyword>